<comment type="catalytic activity">
    <reaction evidence="1 11 12">
        <text>Release of N-terminal proline from a peptide.</text>
        <dbReference type="EC" id="3.4.11.5"/>
    </reaction>
</comment>
<keyword evidence="15" id="KW-1185">Reference proteome</keyword>
<dbReference type="PANTHER" id="PTHR43722">
    <property type="entry name" value="PROLINE IMINOPEPTIDASE"/>
    <property type="match status" value="1"/>
</dbReference>
<gene>
    <name evidence="14" type="ORF">FHW20_003982</name>
</gene>
<evidence type="ECO:0000256" key="6">
    <source>
        <dbReference type="ARBA" id="ARBA00022438"/>
    </source>
</evidence>
<name>A0ABR6AUN1_9HYPH</name>
<keyword evidence="6 11" id="KW-0031">Aminopeptidase</keyword>
<evidence type="ECO:0000259" key="13">
    <source>
        <dbReference type="Pfam" id="PF00561"/>
    </source>
</evidence>
<evidence type="ECO:0000256" key="1">
    <source>
        <dbReference type="ARBA" id="ARBA00001585"/>
    </source>
</evidence>
<keyword evidence="9 11" id="KW-0378">Hydrolase</keyword>
<dbReference type="Gene3D" id="3.40.50.1820">
    <property type="entry name" value="alpha/beta hydrolase"/>
    <property type="match status" value="1"/>
</dbReference>
<evidence type="ECO:0000256" key="3">
    <source>
        <dbReference type="ARBA" id="ARBA00010088"/>
    </source>
</evidence>
<evidence type="ECO:0000256" key="10">
    <source>
        <dbReference type="ARBA" id="ARBA00029605"/>
    </source>
</evidence>
<dbReference type="NCBIfam" id="TIGR01249">
    <property type="entry name" value="pro_imino_pep_1"/>
    <property type="match status" value="1"/>
</dbReference>
<comment type="caution">
    <text evidence="14">The sequence shown here is derived from an EMBL/GenBank/DDBJ whole genome shotgun (WGS) entry which is preliminary data.</text>
</comment>
<dbReference type="Proteomes" id="UP000578622">
    <property type="component" value="Unassembled WGS sequence"/>
</dbReference>
<proteinExistence type="inferred from homology"/>
<evidence type="ECO:0000313" key="14">
    <source>
        <dbReference type="EMBL" id="MBA8853009.1"/>
    </source>
</evidence>
<dbReference type="SUPFAM" id="SSF53474">
    <property type="entry name" value="alpha/beta-Hydrolases"/>
    <property type="match status" value="1"/>
</dbReference>
<sequence>MTEAKCVPEGRNYPSDEKAQLFNDMAPQSGASEAASDAQPTQQFRLPVSDLHELSVLEYGNPKGIPAVFLHGGPGAGVSAKQVASFDLDTYRVITFDQRGAGRSTPAAEIAENTTQHLIMDMETLREKLDIERWLVAGGSWGSCLALAYGLAYPQRCLGFRLHGIFLGGQEDVDWWFYGCRAIFPDHWQKFAEFVPASERSDLLTAYYKRLTSGNPLQEQEAAKSLRGFSARTQTFEPNTDHVSKLLKPEAALSVSRIFTHYCVNRAFLPDNYLLDNIDRIRHLPAEIVQARYDTVTPMMTAWKLKEAWPEANFTIVTLANHQSTIGPMADALTAASARLARQLT</sequence>
<dbReference type="InterPro" id="IPR002410">
    <property type="entry name" value="Peptidase_S33"/>
</dbReference>
<evidence type="ECO:0000256" key="12">
    <source>
        <dbReference type="RuleBase" id="RU003421"/>
    </source>
</evidence>
<dbReference type="PANTHER" id="PTHR43722:SF1">
    <property type="entry name" value="PROLINE IMINOPEPTIDASE"/>
    <property type="match status" value="1"/>
</dbReference>
<dbReference type="InterPro" id="IPR005944">
    <property type="entry name" value="Pro_iminopeptidase"/>
</dbReference>
<dbReference type="RefSeq" id="WP_112672208.1">
    <property type="nucleotide sequence ID" value="NZ_CADEAS010000010.1"/>
</dbReference>
<dbReference type="EMBL" id="JACGXG010000007">
    <property type="protein sequence ID" value="MBA8853009.1"/>
    <property type="molecule type" value="Genomic_DNA"/>
</dbReference>
<comment type="subcellular location">
    <subcellularLocation>
        <location evidence="2 11">Cytoplasm</location>
    </subcellularLocation>
</comment>
<dbReference type="PIRSF" id="PIRSF006431">
    <property type="entry name" value="Pept_S33"/>
    <property type="match status" value="1"/>
</dbReference>
<protein>
    <recommendedName>
        <fullName evidence="5 11">Proline iminopeptidase</fullName>
        <shortName evidence="11">PIP</shortName>
        <ecNumber evidence="4 11">3.4.11.5</ecNumber>
    </recommendedName>
    <alternativeName>
        <fullName evidence="10 11">Prolyl aminopeptidase</fullName>
    </alternativeName>
</protein>
<dbReference type="InterPro" id="IPR000073">
    <property type="entry name" value="AB_hydrolase_1"/>
</dbReference>
<accession>A0ABR6AUN1</accession>
<keyword evidence="7 11" id="KW-0963">Cytoplasm</keyword>
<evidence type="ECO:0000256" key="4">
    <source>
        <dbReference type="ARBA" id="ARBA00012568"/>
    </source>
</evidence>
<evidence type="ECO:0000256" key="2">
    <source>
        <dbReference type="ARBA" id="ARBA00004496"/>
    </source>
</evidence>
<reference evidence="14 15" key="1">
    <citation type="submission" date="2020-07" db="EMBL/GenBank/DDBJ databases">
        <title>Genomic Encyclopedia of Type Strains, Phase IV (KMG-V): Genome sequencing to study the core and pangenomes of soil and plant-associated prokaryotes.</title>
        <authorList>
            <person name="Whitman W."/>
        </authorList>
    </citation>
    <scope>NUCLEOTIDE SEQUENCE [LARGE SCALE GENOMIC DNA]</scope>
    <source>
        <strain evidence="14 15">RH4WT92</strain>
    </source>
</reference>
<dbReference type="GO" id="GO:0004177">
    <property type="term" value="F:aminopeptidase activity"/>
    <property type="evidence" value="ECO:0007669"/>
    <property type="project" value="UniProtKB-KW"/>
</dbReference>
<evidence type="ECO:0000256" key="5">
    <source>
        <dbReference type="ARBA" id="ARBA00021843"/>
    </source>
</evidence>
<organism evidence="14 15">
    <name type="scientific">Brucella intermedia</name>
    <dbReference type="NCBI Taxonomy" id="94625"/>
    <lineage>
        <taxon>Bacteria</taxon>
        <taxon>Pseudomonadati</taxon>
        <taxon>Pseudomonadota</taxon>
        <taxon>Alphaproteobacteria</taxon>
        <taxon>Hyphomicrobiales</taxon>
        <taxon>Brucellaceae</taxon>
        <taxon>Brucella/Ochrobactrum group</taxon>
        <taxon>Brucella</taxon>
    </lineage>
</organism>
<evidence type="ECO:0000313" key="15">
    <source>
        <dbReference type="Proteomes" id="UP000578622"/>
    </source>
</evidence>
<evidence type="ECO:0000256" key="7">
    <source>
        <dbReference type="ARBA" id="ARBA00022490"/>
    </source>
</evidence>
<keyword evidence="8 11" id="KW-0645">Protease</keyword>
<evidence type="ECO:0000256" key="11">
    <source>
        <dbReference type="PIRNR" id="PIRNR006431"/>
    </source>
</evidence>
<evidence type="ECO:0000256" key="9">
    <source>
        <dbReference type="ARBA" id="ARBA00022801"/>
    </source>
</evidence>
<feature type="domain" description="AB hydrolase-1" evidence="13">
    <location>
        <begin position="68"/>
        <end position="320"/>
    </location>
</feature>
<comment type="similarity">
    <text evidence="3 11 12">Belongs to the peptidase S33 family.</text>
</comment>
<evidence type="ECO:0000256" key="8">
    <source>
        <dbReference type="ARBA" id="ARBA00022670"/>
    </source>
</evidence>
<dbReference type="PRINTS" id="PR00793">
    <property type="entry name" value="PROAMNOPTASE"/>
</dbReference>
<dbReference type="InterPro" id="IPR029058">
    <property type="entry name" value="AB_hydrolase_fold"/>
</dbReference>
<dbReference type="EC" id="3.4.11.5" evidence="4 11"/>
<dbReference type="Pfam" id="PF00561">
    <property type="entry name" value="Abhydrolase_1"/>
    <property type="match status" value="1"/>
</dbReference>